<accession>A0A0A7EM86</accession>
<evidence type="ECO:0000313" key="2">
    <source>
        <dbReference type="Proteomes" id="UP000030341"/>
    </source>
</evidence>
<protein>
    <submittedName>
        <fullName evidence="1">Uncharacterized protein</fullName>
    </submittedName>
</protein>
<dbReference type="Proteomes" id="UP000030341">
    <property type="component" value="Chromosome 2"/>
</dbReference>
<dbReference type="EMBL" id="CP009889">
    <property type="protein sequence ID" value="AIY67077.1"/>
    <property type="molecule type" value="Genomic_DNA"/>
</dbReference>
<organism evidence="1 2">
    <name type="scientific">Pseudoalteromonas piratica</name>
    <dbReference type="NCBI Taxonomy" id="1348114"/>
    <lineage>
        <taxon>Bacteria</taxon>
        <taxon>Pseudomonadati</taxon>
        <taxon>Pseudomonadota</taxon>
        <taxon>Gammaproteobacteria</taxon>
        <taxon>Alteromonadales</taxon>
        <taxon>Pseudoalteromonadaceae</taxon>
        <taxon>Pseudoalteromonas</taxon>
    </lineage>
</organism>
<keyword evidence="2" id="KW-1185">Reference proteome</keyword>
<dbReference type="RefSeq" id="WP_040135838.1">
    <property type="nucleotide sequence ID" value="NZ_CP009889.1"/>
</dbReference>
<dbReference type="eggNOG" id="ENOG502ZJPT">
    <property type="taxonomic scope" value="Bacteria"/>
</dbReference>
<reference evidence="1 2" key="1">
    <citation type="submission" date="2014-11" db="EMBL/GenBank/DDBJ databases">
        <title>Complete Genome Sequence of Pseudoalteromonas sp. Strain OCN003 Isolated from Kaneohe Bay, Oahu, Hawaii.</title>
        <authorList>
            <person name="Beurmann S."/>
            <person name="Videau P."/>
            <person name="Ushijima B."/>
            <person name="Smith A.M."/>
            <person name="Aeby G.S."/>
            <person name="Callahan S.M."/>
            <person name="Belcaid M."/>
        </authorList>
    </citation>
    <scope>NUCLEOTIDE SEQUENCE [LARGE SCALE GENOMIC DNA]</scope>
    <source>
        <strain evidence="1 2">OCN003</strain>
    </source>
</reference>
<dbReference type="KEGG" id="pseo:OM33_18560"/>
<proteinExistence type="predicted"/>
<name>A0A0A7EM86_9GAMM</name>
<sequence length="123" mass="13908">MIRFSPEIVEILKSALSDLYVDSVLLSSYGIGFQFCDVNIHCNERVFANINGALYEWDDAPSNAPWGALGRQKFSDVSLSSPNLLKIIFKSGDYIEIETLESQYESVIIKFPSKDQEVIMETF</sequence>
<dbReference type="HOGENOM" id="CLU_2013351_0_0_6"/>
<gene>
    <name evidence="1" type="ORF">OM33_18560</name>
</gene>
<dbReference type="AlphaFoldDB" id="A0A0A7EM86"/>
<evidence type="ECO:0000313" key="1">
    <source>
        <dbReference type="EMBL" id="AIY67077.1"/>
    </source>
</evidence>